<name>F2DT84_HORVV</name>
<reference evidence="1" key="1">
    <citation type="journal article" date="2011" name="Plant Physiol.">
        <title>Comprehensive sequence analysis of 24,783 barley full-length cDNAs derived from 12 clone libraries.</title>
        <authorList>
            <person name="Matsumoto T."/>
            <person name="Tanaka T."/>
            <person name="Sakai H."/>
            <person name="Amano N."/>
            <person name="Kanamori H."/>
            <person name="Kurita K."/>
            <person name="Kikuta A."/>
            <person name="Kamiya K."/>
            <person name="Yamamoto M."/>
            <person name="Ikawa H."/>
            <person name="Fujii N."/>
            <person name="Hori K."/>
            <person name="Itoh T."/>
            <person name="Sato K."/>
        </authorList>
    </citation>
    <scope>NUCLEOTIDE SEQUENCE</scope>
    <source>
        <tissue evidence="1">Shoot and root</tissue>
    </source>
</reference>
<proteinExistence type="evidence at transcript level"/>
<evidence type="ECO:0000313" key="1">
    <source>
        <dbReference type="EMBL" id="BAJ98305.1"/>
    </source>
</evidence>
<dbReference type="EMBL" id="AK367102">
    <property type="protein sequence ID" value="BAJ98305.1"/>
    <property type="molecule type" value="mRNA"/>
</dbReference>
<protein>
    <submittedName>
        <fullName evidence="1">Predicted protein</fullName>
    </submittedName>
</protein>
<accession>F2DT84</accession>
<sequence length="51" mass="6132">MMINSNEKRPLHPRELFQRLMGGDFREAECVDEVSKLRQQREILIQLIAEY</sequence>
<organism evidence="1">
    <name type="scientific">Hordeum vulgare subsp. vulgare</name>
    <name type="common">Domesticated barley</name>
    <dbReference type="NCBI Taxonomy" id="112509"/>
    <lineage>
        <taxon>Eukaryota</taxon>
        <taxon>Viridiplantae</taxon>
        <taxon>Streptophyta</taxon>
        <taxon>Embryophyta</taxon>
        <taxon>Tracheophyta</taxon>
        <taxon>Spermatophyta</taxon>
        <taxon>Magnoliopsida</taxon>
        <taxon>Liliopsida</taxon>
        <taxon>Poales</taxon>
        <taxon>Poaceae</taxon>
        <taxon>BOP clade</taxon>
        <taxon>Pooideae</taxon>
        <taxon>Triticodae</taxon>
        <taxon>Triticeae</taxon>
        <taxon>Hordeinae</taxon>
        <taxon>Hordeum</taxon>
    </lineage>
</organism>
<dbReference type="AlphaFoldDB" id="F2DT84"/>